<gene>
    <name evidence="1" type="ORF">CDAR_608481</name>
</gene>
<keyword evidence="2" id="KW-1185">Reference proteome</keyword>
<proteinExistence type="predicted"/>
<accession>A0AAV4WKJ8</accession>
<evidence type="ECO:0000313" key="1">
    <source>
        <dbReference type="EMBL" id="GIY82749.1"/>
    </source>
</evidence>
<dbReference type="EMBL" id="BPLQ01014740">
    <property type="protein sequence ID" value="GIY82749.1"/>
    <property type="molecule type" value="Genomic_DNA"/>
</dbReference>
<protein>
    <submittedName>
        <fullName evidence="1">Uncharacterized protein</fullName>
    </submittedName>
</protein>
<sequence length="89" mass="9868">MVEDANPQISPLKVFPCPLLLLGEIEGLKTSTGKECARPPSFRWSSCFMAADPSVFELSIDGRRICGTPLLTKGGVERRRFCDCRFVAF</sequence>
<dbReference type="Proteomes" id="UP001054837">
    <property type="component" value="Unassembled WGS sequence"/>
</dbReference>
<evidence type="ECO:0000313" key="2">
    <source>
        <dbReference type="Proteomes" id="UP001054837"/>
    </source>
</evidence>
<organism evidence="1 2">
    <name type="scientific">Caerostris darwini</name>
    <dbReference type="NCBI Taxonomy" id="1538125"/>
    <lineage>
        <taxon>Eukaryota</taxon>
        <taxon>Metazoa</taxon>
        <taxon>Ecdysozoa</taxon>
        <taxon>Arthropoda</taxon>
        <taxon>Chelicerata</taxon>
        <taxon>Arachnida</taxon>
        <taxon>Araneae</taxon>
        <taxon>Araneomorphae</taxon>
        <taxon>Entelegynae</taxon>
        <taxon>Araneoidea</taxon>
        <taxon>Araneidae</taxon>
        <taxon>Caerostris</taxon>
    </lineage>
</organism>
<name>A0AAV4WKJ8_9ARAC</name>
<comment type="caution">
    <text evidence="1">The sequence shown here is derived from an EMBL/GenBank/DDBJ whole genome shotgun (WGS) entry which is preliminary data.</text>
</comment>
<reference evidence="1 2" key="1">
    <citation type="submission" date="2021-06" db="EMBL/GenBank/DDBJ databases">
        <title>Caerostris darwini draft genome.</title>
        <authorList>
            <person name="Kono N."/>
            <person name="Arakawa K."/>
        </authorList>
    </citation>
    <scope>NUCLEOTIDE SEQUENCE [LARGE SCALE GENOMIC DNA]</scope>
</reference>
<dbReference type="AlphaFoldDB" id="A0AAV4WKJ8"/>